<accession>A0A059BW41</accession>
<sequence length="73" mass="8257">MNDVTKEKIPKLNISQPRSQQVPKLVPAIPHSYLFPSLKSFGYSYIVEPIIGLAPQGQISCFLGEYWESHELP</sequence>
<organism evidence="1">
    <name type="scientific">Eucalyptus grandis</name>
    <name type="common">Flooded gum</name>
    <dbReference type="NCBI Taxonomy" id="71139"/>
    <lineage>
        <taxon>Eukaryota</taxon>
        <taxon>Viridiplantae</taxon>
        <taxon>Streptophyta</taxon>
        <taxon>Embryophyta</taxon>
        <taxon>Tracheophyta</taxon>
        <taxon>Spermatophyta</taxon>
        <taxon>Magnoliopsida</taxon>
        <taxon>eudicotyledons</taxon>
        <taxon>Gunneridae</taxon>
        <taxon>Pentapetalae</taxon>
        <taxon>rosids</taxon>
        <taxon>malvids</taxon>
        <taxon>Myrtales</taxon>
        <taxon>Myrtaceae</taxon>
        <taxon>Myrtoideae</taxon>
        <taxon>Eucalypteae</taxon>
        <taxon>Eucalyptus</taxon>
    </lineage>
</organism>
<dbReference type="EMBL" id="KK198758">
    <property type="protein sequence ID" value="KCW69860.1"/>
    <property type="molecule type" value="Genomic_DNA"/>
</dbReference>
<dbReference type="AlphaFoldDB" id="A0A059BW41"/>
<dbReference type="InParanoid" id="A0A059BW41"/>
<dbReference type="Gramene" id="KCW69860">
    <property type="protein sequence ID" value="KCW69860"/>
    <property type="gene ID" value="EUGRSUZ_F03198"/>
</dbReference>
<name>A0A059BW41_EUCGR</name>
<evidence type="ECO:0000313" key="1">
    <source>
        <dbReference type="EMBL" id="KCW69860.1"/>
    </source>
</evidence>
<reference evidence="1" key="1">
    <citation type="submission" date="2013-07" db="EMBL/GenBank/DDBJ databases">
        <title>The genome of Eucalyptus grandis.</title>
        <authorList>
            <person name="Schmutz J."/>
            <person name="Hayes R."/>
            <person name="Myburg A."/>
            <person name="Tuskan G."/>
            <person name="Grattapaglia D."/>
            <person name="Rokhsar D.S."/>
        </authorList>
    </citation>
    <scope>NUCLEOTIDE SEQUENCE</scope>
    <source>
        <tissue evidence="1">Leaf extractions</tissue>
    </source>
</reference>
<proteinExistence type="predicted"/>
<gene>
    <name evidence="1" type="ORF">EUGRSUZ_F03198</name>
</gene>
<protein>
    <submittedName>
        <fullName evidence="1">Uncharacterized protein</fullName>
    </submittedName>
</protein>